<reference evidence="4" key="1">
    <citation type="submission" date="2021-01" db="EMBL/GenBank/DDBJ databases">
        <authorList>
            <person name="Zahm M."/>
            <person name="Roques C."/>
            <person name="Cabau C."/>
            <person name="Klopp C."/>
            <person name="Donnadieu C."/>
            <person name="Jouanno E."/>
            <person name="Lampietro C."/>
            <person name="Louis A."/>
            <person name="Herpin A."/>
            <person name="Echchiki A."/>
            <person name="Berthelot C."/>
            <person name="Parey E."/>
            <person name="Roest-Crollius H."/>
            <person name="Braasch I."/>
            <person name="Postlethwait J."/>
            <person name="Bobe J."/>
            <person name="Montfort J."/>
            <person name="Bouchez O."/>
            <person name="Begum T."/>
            <person name="Mejri S."/>
            <person name="Adams A."/>
            <person name="Chen W.-J."/>
            <person name="Guiguen Y."/>
        </authorList>
    </citation>
    <scope>NUCLEOTIDE SEQUENCE</scope>
    <source>
        <tissue evidence="4">Blood</tissue>
    </source>
</reference>
<evidence type="ECO:0000313" key="5">
    <source>
        <dbReference type="Proteomes" id="UP000829720"/>
    </source>
</evidence>
<protein>
    <recommendedName>
        <fullName evidence="3">Ig-like domain-containing protein</fullName>
    </recommendedName>
</protein>
<dbReference type="OrthoDB" id="8952730at2759"/>
<dbReference type="PROSITE" id="PS50835">
    <property type="entry name" value="IG_LIKE"/>
    <property type="match status" value="1"/>
</dbReference>
<sequence length="184" mass="20378">MPHILLLVLVHQLSGRVCCRLWVTQSEGGVDGVVGMVGGNVTLNCQIHSDTRDEVSQCRAQWYVREASRWREVGVLERTRGRFVKAYDGSTTNTTFTMVGLTMNDTDTYYCTLMCRINGRSQQYHGNGTQISIFPSPSKAPPTSPAPESQAEDPMLLVPLFILLALKLLVAIVTDITSHAFFPC</sequence>
<organism evidence="4 5">
    <name type="scientific">Albula goreensis</name>
    <dbReference type="NCBI Taxonomy" id="1534307"/>
    <lineage>
        <taxon>Eukaryota</taxon>
        <taxon>Metazoa</taxon>
        <taxon>Chordata</taxon>
        <taxon>Craniata</taxon>
        <taxon>Vertebrata</taxon>
        <taxon>Euteleostomi</taxon>
        <taxon>Actinopterygii</taxon>
        <taxon>Neopterygii</taxon>
        <taxon>Teleostei</taxon>
        <taxon>Albuliformes</taxon>
        <taxon>Albulidae</taxon>
        <taxon>Albula</taxon>
    </lineage>
</organism>
<keyword evidence="2" id="KW-0732">Signal</keyword>
<dbReference type="Pfam" id="PF07686">
    <property type="entry name" value="V-set"/>
    <property type="match status" value="1"/>
</dbReference>
<evidence type="ECO:0000259" key="3">
    <source>
        <dbReference type="PROSITE" id="PS50835"/>
    </source>
</evidence>
<dbReference type="InterPro" id="IPR003599">
    <property type="entry name" value="Ig_sub"/>
</dbReference>
<dbReference type="SUPFAM" id="SSF48726">
    <property type="entry name" value="Immunoglobulin"/>
    <property type="match status" value="1"/>
</dbReference>
<gene>
    <name evidence="4" type="ORF">AGOR_G00213000</name>
</gene>
<dbReference type="InterPro" id="IPR007110">
    <property type="entry name" value="Ig-like_dom"/>
</dbReference>
<proteinExistence type="predicted"/>
<feature type="region of interest" description="Disordered" evidence="1">
    <location>
        <begin position="131"/>
        <end position="150"/>
    </location>
</feature>
<dbReference type="SMART" id="SM00409">
    <property type="entry name" value="IG"/>
    <property type="match status" value="1"/>
</dbReference>
<dbReference type="AlphaFoldDB" id="A0A8T3CQU3"/>
<accession>A0A8T3CQU3</accession>
<dbReference type="Proteomes" id="UP000829720">
    <property type="component" value="Unassembled WGS sequence"/>
</dbReference>
<dbReference type="InterPro" id="IPR013106">
    <property type="entry name" value="Ig_V-set"/>
</dbReference>
<evidence type="ECO:0000256" key="1">
    <source>
        <dbReference type="SAM" id="MobiDB-lite"/>
    </source>
</evidence>
<evidence type="ECO:0000313" key="4">
    <source>
        <dbReference type="EMBL" id="KAI1886341.1"/>
    </source>
</evidence>
<dbReference type="InterPro" id="IPR036179">
    <property type="entry name" value="Ig-like_dom_sf"/>
</dbReference>
<dbReference type="EMBL" id="JAERUA010000020">
    <property type="protein sequence ID" value="KAI1886341.1"/>
    <property type="molecule type" value="Genomic_DNA"/>
</dbReference>
<name>A0A8T3CQU3_9TELE</name>
<feature type="chain" id="PRO_5035854613" description="Ig-like domain-containing protein" evidence="2">
    <location>
        <begin position="20"/>
        <end position="184"/>
    </location>
</feature>
<evidence type="ECO:0000256" key="2">
    <source>
        <dbReference type="SAM" id="SignalP"/>
    </source>
</evidence>
<feature type="signal peptide" evidence="2">
    <location>
        <begin position="1"/>
        <end position="19"/>
    </location>
</feature>
<keyword evidence="5" id="KW-1185">Reference proteome</keyword>
<feature type="domain" description="Ig-like" evidence="3">
    <location>
        <begin position="38"/>
        <end position="113"/>
    </location>
</feature>
<comment type="caution">
    <text evidence="4">The sequence shown here is derived from an EMBL/GenBank/DDBJ whole genome shotgun (WGS) entry which is preliminary data.</text>
</comment>
<dbReference type="Gene3D" id="2.60.40.10">
    <property type="entry name" value="Immunoglobulins"/>
    <property type="match status" value="1"/>
</dbReference>
<dbReference type="InterPro" id="IPR013783">
    <property type="entry name" value="Ig-like_fold"/>
</dbReference>